<gene>
    <name evidence="2" type="ORF">ECRASSUSDP1_LOCUS23558</name>
</gene>
<keyword evidence="1" id="KW-0472">Membrane</keyword>
<feature type="transmembrane region" description="Helical" evidence="1">
    <location>
        <begin position="26"/>
        <end position="45"/>
    </location>
</feature>
<evidence type="ECO:0000313" key="3">
    <source>
        <dbReference type="Proteomes" id="UP001295684"/>
    </source>
</evidence>
<sequence>MFSLYLEPLILVTISSYSFYSQVWHSLVYCLFHGFCILFNGFFIYNIGNMGDLEETPDTIFEFYKKSKGSRSISTEQL</sequence>
<proteinExistence type="predicted"/>
<dbReference type="EMBL" id="CAMPGE010024237">
    <property type="protein sequence ID" value="CAI2382091.1"/>
    <property type="molecule type" value="Genomic_DNA"/>
</dbReference>
<accession>A0AAD1XYZ0</accession>
<organism evidence="2 3">
    <name type="scientific">Euplotes crassus</name>
    <dbReference type="NCBI Taxonomy" id="5936"/>
    <lineage>
        <taxon>Eukaryota</taxon>
        <taxon>Sar</taxon>
        <taxon>Alveolata</taxon>
        <taxon>Ciliophora</taxon>
        <taxon>Intramacronucleata</taxon>
        <taxon>Spirotrichea</taxon>
        <taxon>Hypotrichia</taxon>
        <taxon>Euplotida</taxon>
        <taxon>Euplotidae</taxon>
        <taxon>Moneuplotes</taxon>
    </lineage>
</organism>
<evidence type="ECO:0000313" key="2">
    <source>
        <dbReference type="EMBL" id="CAI2382091.1"/>
    </source>
</evidence>
<evidence type="ECO:0000256" key="1">
    <source>
        <dbReference type="SAM" id="Phobius"/>
    </source>
</evidence>
<keyword evidence="1" id="KW-0812">Transmembrane</keyword>
<name>A0AAD1XYZ0_EUPCR</name>
<comment type="caution">
    <text evidence="2">The sequence shown here is derived from an EMBL/GenBank/DDBJ whole genome shotgun (WGS) entry which is preliminary data.</text>
</comment>
<keyword evidence="3" id="KW-1185">Reference proteome</keyword>
<dbReference type="AlphaFoldDB" id="A0AAD1XYZ0"/>
<dbReference type="Proteomes" id="UP001295684">
    <property type="component" value="Unassembled WGS sequence"/>
</dbReference>
<keyword evidence="1" id="KW-1133">Transmembrane helix</keyword>
<reference evidence="2" key="1">
    <citation type="submission" date="2023-07" db="EMBL/GenBank/DDBJ databases">
        <authorList>
            <consortium name="AG Swart"/>
            <person name="Singh M."/>
            <person name="Singh A."/>
            <person name="Seah K."/>
            <person name="Emmerich C."/>
        </authorList>
    </citation>
    <scope>NUCLEOTIDE SEQUENCE</scope>
    <source>
        <strain evidence="2">DP1</strain>
    </source>
</reference>
<protein>
    <submittedName>
        <fullName evidence="2">Uncharacterized protein</fullName>
    </submittedName>
</protein>